<dbReference type="EMBL" id="JARBJD010000337">
    <property type="protein sequence ID" value="KAK2943613.1"/>
    <property type="molecule type" value="Genomic_DNA"/>
</dbReference>
<sequence length="96" mass="10850">MTLPSRPCPSRSEGRRSRPSRKRHEADARPVVDVDHPNTVALAFEAMRALHVNSIPEIPRAFKTQLVKNSGNFYAWHVGQDETAKTKFPIRKGNCN</sequence>
<evidence type="ECO:0000256" key="1">
    <source>
        <dbReference type="SAM" id="MobiDB-lite"/>
    </source>
</evidence>
<name>A0ABQ9WVT7_9EUKA</name>
<proteinExistence type="predicted"/>
<feature type="compositionally biased region" description="Low complexity" evidence="1">
    <location>
        <begin position="1"/>
        <end position="11"/>
    </location>
</feature>
<reference evidence="2 3" key="1">
    <citation type="journal article" date="2022" name="bioRxiv">
        <title>Genomics of Preaxostyla Flagellates Illuminates Evolutionary Transitions and the Path Towards Mitochondrial Loss.</title>
        <authorList>
            <person name="Novak L.V.F."/>
            <person name="Treitli S.C."/>
            <person name="Pyrih J."/>
            <person name="Halakuc P."/>
            <person name="Pipaliya S.V."/>
            <person name="Vacek V."/>
            <person name="Brzon O."/>
            <person name="Soukal P."/>
            <person name="Eme L."/>
            <person name="Dacks J.B."/>
            <person name="Karnkowska A."/>
            <person name="Elias M."/>
            <person name="Hampl V."/>
        </authorList>
    </citation>
    <scope>NUCLEOTIDE SEQUENCE [LARGE SCALE GENOMIC DNA]</scope>
    <source>
        <strain evidence="2">NAU3</strain>
        <tissue evidence="2">Gut</tissue>
    </source>
</reference>
<evidence type="ECO:0000313" key="3">
    <source>
        <dbReference type="Proteomes" id="UP001281761"/>
    </source>
</evidence>
<evidence type="ECO:0000313" key="2">
    <source>
        <dbReference type="EMBL" id="KAK2943613.1"/>
    </source>
</evidence>
<protein>
    <submittedName>
        <fullName evidence="2">Uncharacterized protein</fullName>
    </submittedName>
</protein>
<gene>
    <name evidence="2" type="ORF">BLNAU_21493</name>
</gene>
<dbReference type="Proteomes" id="UP001281761">
    <property type="component" value="Unassembled WGS sequence"/>
</dbReference>
<comment type="caution">
    <text evidence="2">The sequence shown here is derived from an EMBL/GenBank/DDBJ whole genome shotgun (WGS) entry which is preliminary data.</text>
</comment>
<organism evidence="2 3">
    <name type="scientific">Blattamonas nauphoetae</name>
    <dbReference type="NCBI Taxonomy" id="2049346"/>
    <lineage>
        <taxon>Eukaryota</taxon>
        <taxon>Metamonada</taxon>
        <taxon>Preaxostyla</taxon>
        <taxon>Oxymonadida</taxon>
        <taxon>Blattamonas</taxon>
    </lineage>
</organism>
<accession>A0ABQ9WVT7</accession>
<feature type="region of interest" description="Disordered" evidence="1">
    <location>
        <begin position="1"/>
        <end position="31"/>
    </location>
</feature>
<keyword evidence="3" id="KW-1185">Reference proteome</keyword>